<proteinExistence type="predicted"/>
<dbReference type="Proteomes" id="UP000050761">
    <property type="component" value="Unassembled WGS sequence"/>
</dbReference>
<name>A0A183G5I7_HELPZ</name>
<sequence length="113" mass="12652">AHKISETITIKSFAGHDNDEREPRNFPYRNRRTAQQSATPLPGRTLGRSAYLTANRFHPSGNRKSYKLEVSKQKSGNKEPKVGKVVLISDPVLSRNSWKIARITDLKPAIGVV</sequence>
<reference evidence="4" key="2">
    <citation type="submission" date="2019-09" db="UniProtKB">
        <authorList>
            <consortium name="WormBaseParasite"/>
        </authorList>
    </citation>
    <scope>IDENTIFICATION</scope>
</reference>
<evidence type="ECO:0000313" key="4">
    <source>
        <dbReference type="WBParaSite" id="HPBE_0001689001-mRNA-1"/>
    </source>
</evidence>
<accession>A0A183G5I7</accession>
<organism evidence="3 4">
    <name type="scientific">Heligmosomoides polygyrus</name>
    <name type="common">Parasitic roundworm</name>
    <dbReference type="NCBI Taxonomy" id="6339"/>
    <lineage>
        <taxon>Eukaryota</taxon>
        <taxon>Metazoa</taxon>
        <taxon>Ecdysozoa</taxon>
        <taxon>Nematoda</taxon>
        <taxon>Chromadorea</taxon>
        <taxon>Rhabditida</taxon>
        <taxon>Rhabditina</taxon>
        <taxon>Rhabditomorpha</taxon>
        <taxon>Strongyloidea</taxon>
        <taxon>Heligmosomidae</taxon>
        <taxon>Heligmosomoides</taxon>
    </lineage>
</organism>
<protein>
    <submittedName>
        <fullName evidence="4">DUF5641 domain-containing protein</fullName>
    </submittedName>
</protein>
<evidence type="ECO:0000256" key="1">
    <source>
        <dbReference type="SAM" id="MobiDB-lite"/>
    </source>
</evidence>
<dbReference type="WBParaSite" id="HPBE_0001689001-mRNA-1">
    <property type="protein sequence ID" value="HPBE_0001689001-mRNA-1"/>
    <property type="gene ID" value="HPBE_0001689001"/>
</dbReference>
<feature type="compositionally biased region" description="Basic and acidic residues" evidence="1">
    <location>
        <begin position="66"/>
        <end position="78"/>
    </location>
</feature>
<dbReference type="OrthoDB" id="10571383at2759"/>
<evidence type="ECO:0000313" key="3">
    <source>
        <dbReference type="Proteomes" id="UP000050761"/>
    </source>
</evidence>
<reference evidence="2 3" key="1">
    <citation type="submission" date="2018-11" db="EMBL/GenBank/DDBJ databases">
        <authorList>
            <consortium name="Pathogen Informatics"/>
        </authorList>
    </citation>
    <scope>NUCLEOTIDE SEQUENCE [LARGE SCALE GENOMIC DNA]</scope>
</reference>
<keyword evidence="3" id="KW-1185">Reference proteome</keyword>
<feature type="region of interest" description="Disordered" evidence="1">
    <location>
        <begin position="1"/>
        <end position="78"/>
    </location>
</feature>
<feature type="compositionally biased region" description="Polar residues" evidence="1">
    <location>
        <begin position="1"/>
        <end position="10"/>
    </location>
</feature>
<accession>A0A3P8EEU5</accession>
<gene>
    <name evidence="2" type="ORF">HPBE_LOCUS16891</name>
</gene>
<evidence type="ECO:0000313" key="2">
    <source>
        <dbReference type="EMBL" id="VDP07323.1"/>
    </source>
</evidence>
<dbReference type="EMBL" id="UZAH01029669">
    <property type="protein sequence ID" value="VDP07323.1"/>
    <property type="molecule type" value="Genomic_DNA"/>
</dbReference>
<feature type="compositionally biased region" description="Basic and acidic residues" evidence="1">
    <location>
        <begin position="14"/>
        <end position="24"/>
    </location>
</feature>
<dbReference type="AlphaFoldDB" id="A0A183G5I7"/>